<dbReference type="InterPro" id="IPR050811">
    <property type="entry name" value="Phosphate_ABC_transporter"/>
</dbReference>
<dbReference type="RefSeq" id="WP_184936302.1">
    <property type="nucleotide sequence ID" value="NZ_JACHJV010000001.1"/>
</dbReference>
<evidence type="ECO:0000313" key="5">
    <source>
        <dbReference type="Proteomes" id="UP000540506"/>
    </source>
</evidence>
<feature type="signal peptide" evidence="2">
    <location>
        <begin position="1"/>
        <end position="28"/>
    </location>
</feature>
<accession>A0A7W7R2R0</accession>
<proteinExistence type="predicted"/>
<keyword evidence="5" id="KW-1185">Reference proteome</keyword>
<name>A0A7W7R2R0_KITKI</name>
<dbReference type="Gene3D" id="3.40.190.10">
    <property type="entry name" value="Periplasmic binding protein-like II"/>
    <property type="match status" value="2"/>
</dbReference>
<feature type="chain" id="PRO_5030508487" evidence="2">
    <location>
        <begin position="29"/>
        <end position="352"/>
    </location>
</feature>
<dbReference type="Pfam" id="PF12849">
    <property type="entry name" value="PBP_like_2"/>
    <property type="match status" value="1"/>
</dbReference>
<dbReference type="AlphaFoldDB" id="A0A7W7R2R0"/>
<comment type="caution">
    <text evidence="4">The sequence shown here is derived from an EMBL/GenBank/DDBJ whole genome shotgun (WGS) entry which is preliminary data.</text>
</comment>
<evidence type="ECO:0000256" key="2">
    <source>
        <dbReference type="SAM" id="SignalP"/>
    </source>
</evidence>
<keyword evidence="1 2" id="KW-0732">Signal</keyword>
<dbReference type="Proteomes" id="UP000540506">
    <property type="component" value="Unassembled WGS sequence"/>
</dbReference>
<sequence length="352" mass="35837">MRHTAAKLFAAAAIATSLATVAAGQASADPTVTPAAQDIVGVGSDTIQAVLGQFSTDYNASLTAAGDTTSPRLYSWDATPAGNITTKTGATSIPRPNGSGAGITALNNNTSSTVNFARASRGPATTDPSTDDFVAFARDGVAWAGNKSGNAPANLSTADLNGIYTCSITNWNQITDVPGYTGPNATIDAYLPQVNSGTRAFFLQAIGGGTAITPGSCIQSTTPEENEGTDAAFTDVNAVFPYSAAHYIGQTVGGHTTTTDAPGNLTLRNVDGINPVANNTLNPAFTATNYGRTVYNVLRDSELNGTGTLSTALQNIFGTSGWICNNATAQADIASYGFQVLPAFACGAVTHS</sequence>
<evidence type="ECO:0000313" key="4">
    <source>
        <dbReference type="EMBL" id="MBB4924340.1"/>
    </source>
</evidence>
<protein>
    <submittedName>
        <fullName evidence="4">ABC-type phosphate transport system substrate-binding protein</fullName>
    </submittedName>
</protein>
<dbReference type="PANTHER" id="PTHR30570">
    <property type="entry name" value="PERIPLASMIC PHOSPHATE BINDING COMPONENT OF PHOSPHATE ABC TRANSPORTER"/>
    <property type="match status" value="1"/>
</dbReference>
<reference evidence="4 5" key="1">
    <citation type="submission" date="2020-08" db="EMBL/GenBank/DDBJ databases">
        <title>Sequencing the genomes of 1000 actinobacteria strains.</title>
        <authorList>
            <person name="Klenk H.-P."/>
        </authorList>
    </citation>
    <scope>NUCLEOTIDE SEQUENCE [LARGE SCALE GENOMIC DNA]</scope>
    <source>
        <strain evidence="4 5">DSM 41654</strain>
    </source>
</reference>
<dbReference type="SUPFAM" id="SSF53850">
    <property type="entry name" value="Periplasmic binding protein-like II"/>
    <property type="match status" value="1"/>
</dbReference>
<gene>
    <name evidence="4" type="ORF">FHR34_003333</name>
</gene>
<feature type="domain" description="PBP" evidence="3">
    <location>
        <begin position="62"/>
        <end position="233"/>
    </location>
</feature>
<organism evidence="4 5">
    <name type="scientific">Kitasatospora kifunensis</name>
    <name type="common">Streptomyces kifunensis</name>
    <dbReference type="NCBI Taxonomy" id="58351"/>
    <lineage>
        <taxon>Bacteria</taxon>
        <taxon>Bacillati</taxon>
        <taxon>Actinomycetota</taxon>
        <taxon>Actinomycetes</taxon>
        <taxon>Kitasatosporales</taxon>
        <taxon>Streptomycetaceae</taxon>
        <taxon>Kitasatospora</taxon>
    </lineage>
</organism>
<dbReference type="InterPro" id="IPR024370">
    <property type="entry name" value="PBP_domain"/>
</dbReference>
<dbReference type="EMBL" id="JACHJV010000001">
    <property type="protein sequence ID" value="MBB4924340.1"/>
    <property type="molecule type" value="Genomic_DNA"/>
</dbReference>
<evidence type="ECO:0000256" key="1">
    <source>
        <dbReference type="ARBA" id="ARBA00022729"/>
    </source>
</evidence>
<dbReference type="PANTHER" id="PTHR30570:SF1">
    <property type="entry name" value="PHOSPHATE-BINDING PROTEIN PSTS"/>
    <property type="match status" value="1"/>
</dbReference>
<evidence type="ECO:0000259" key="3">
    <source>
        <dbReference type="Pfam" id="PF12849"/>
    </source>
</evidence>